<proteinExistence type="predicted"/>
<gene>
    <name evidence="1" type="ORF">GCWU000325_01546</name>
</gene>
<dbReference type="Proteomes" id="UP000003460">
    <property type="component" value="Unassembled WGS sequence"/>
</dbReference>
<name>C9LH45_9BACT</name>
<organism evidence="1 2">
    <name type="scientific">Alloprevotella tannerae ATCC 51259</name>
    <dbReference type="NCBI Taxonomy" id="626522"/>
    <lineage>
        <taxon>Bacteria</taxon>
        <taxon>Pseudomonadati</taxon>
        <taxon>Bacteroidota</taxon>
        <taxon>Bacteroidia</taxon>
        <taxon>Bacteroidales</taxon>
        <taxon>Prevotellaceae</taxon>
        <taxon>Alloprevotella</taxon>
    </lineage>
</organism>
<comment type="caution">
    <text evidence="1">The sequence shown here is derived from an EMBL/GenBank/DDBJ whole genome shotgun (WGS) entry which is preliminary data.</text>
</comment>
<dbReference type="EMBL" id="ACIJ02000018">
    <property type="protein sequence ID" value="EEX72003.1"/>
    <property type="molecule type" value="Genomic_DNA"/>
</dbReference>
<protein>
    <submittedName>
        <fullName evidence="1">Uncharacterized protein</fullName>
    </submittedName>
</protein>
<dbReference type="STRING" id="626522.GCWU000325_01546"/>
<reference evidence="1" key="1">
    <citation type="submission" date="2009-09" db="EMBL/GenBank/DDBJ databases">
        <authorList>
            <person name="Weinstock G."/>
            <person name="Sodergren E."/>
            <person name="Clifton S."/>
            <person name="Fulton L."/>
            <person name="Fulton B."/>
            <person name="Courtney L."/>
            <person name="Fronick C."/>
            <person name="Harrison M."/>
            <person name="Strong C."/>
            <person name="Farmer C."/>
            <person name="Delahaunty K."/>
            <person name="Markovic C."/>
            <person name="Hall O."/>
            <person name="Minx P."/>
            <person name="Tomlinson C."/>
            <person name="Mitreva M."/>
            <person name="Nelson J."/>
            <person name="Hou S."/>
            <person name="Wollam A."/>
            <person name="Pepin K.H."/>
            <person name="Johnson M."/>
            <person name="Bhonagiri V."/>
            <person name="Nash W.E."/>
            <person name="Warren W."/>
            <person name="Chinwalla A."/>
            <person name="Mardis E.R."/>
            <person name="Wilson R.K."/>
        </authorList>
    </citation>
    <scope>NUCLEOTIDE SEQUENCE [LARGE SCALE GENOMIC DNA]</scope>
    <source>
        <strain evidence="1">ATCC 51259</strain>
    </source>
</reference>
<sequence length="41" mass="4832">MLAAGWKIMNQQTNLTRKKTTHLFGCFDFYSEYCVIKKSDI</sequence>
<dbReference type="HOGENOM" id="CLU_3274771_0_0_10"/>
<dbReference type="AlphaFoldDB" id="C9LH45"/>
<keyword evidence="2" id="KW-1185">Reference proteome</keyword>
<evidence type="ECO:0000313" key="2">
    <source>
        <dbReference type="Proteomes" id="UP000003460"/>
    </source>
</evidence>
<accession>C9LH45</accession>
<evidence type="ECO:0000313" key="1">
    <source>
        <dbReference type="EMBL" id="EEX72003.1"/>
    </source>
</evidence>